<dbReference type="RefSeq" id="WP_211938748.1">
    <property type="nucleotide sequence ID" value="NZ_CP073078.1"/>
</dbReference>
<dbReference type="Pfam" id="PF01408">
    <property type="entry name" value="GFO_IDH_MocA"/>
    <property type="match status" value="1"/>
</dbReference>
<evidence type="ECO:0000313" key="5">
    <source>
        <dbReference type="EMBL" id="QUD88698.1"/>
    </source>
</evidence>
<evidence type="ECO:0000259" key="4">
    <source>
        <dbReference type="Pfam" id="PF02894"/>
    </source>
</evidence>
<dbReference type="Gene3D" id="3.30.360.10">
    <property type="entry name" value="Dihydrodipicolinate Reductase, domain 2"/>
    <property type="match status" value="1"/>
</dbReference>
<keyword evidence="2" id="KW-0560">Oxidoreductase</keyword>
<evidence type="ECO:0000259" key="3">
    <source>
        <dbReference type="Pfam" id="PF01408"/>
    </source>
</evidence>
<dbReference type="InterPro" id="IPR004104">
    <property type="entry name" value="Gfo/Idh/MocA-like_OxRdtase_C"/>
</dbReference>
<dbReference type="GO" id="GO:0016491">
    <property type="term" value="F:oxidoreductase activity"/>
    <property type="evidence" value="ECO:0007669"/>
    <property type="project" value="UniProtKB-KW"/>
</dbReference>
<reference evidence="5" key="1">
    <citation type="submission" date="2021-04" db="EMBL/GenBank/DDBJ databases">
        <title>The complete genome sequence of Caulobacter sp. S6.</title>
        <authorList>
            <person name="Tang Y."/>
            <person name="Ouyang W."/>
            <person name="Liu Q."/>
            <person name="Huang B."/>
            <person name="Guo Z."/>
            <person name="Lei P."/>
        </authorList>
    </citation>
    <scope>NUCLEOTIDE SEQUENCE</scope>
    <source>
        <strain evidence="5">S6</strain>
    </source>
</reference>
<dbReference type="EMBL" id="CP073078">
    <property type="protein sequence ID" value="QUD88698.1"/>
    <property type="molecule type" value="Genomic_DNA"/>
</dbReference>
<dbReference type="Pfam" id="PF02894">
    <property type="entry name" value="GFO_IDH_MocA_C"/>
    <property type="match status" value="1"/>
</dbReference>
<dbReference type="InterPro" id="IPR051317">
    <property type="entry name" value="Gfo/Idh/MocA_oxidoreduct"/>
</dbReference>
<evidence type="ECO:0000313" key="6">
    <source>
        <dbReference type="Proteomes" id="UP000676409"/>
    </source>
</evidence>
<dbReference type="NCBIfam" id="NF008607">
    <property type="entry name" value="PRK11579.1"/>
    <property type="match status" value="1"/>
</dbReference>
<sequence length="362" mass="38865">MADDRIGVGLIGFGLAGRVFHAPLLAARPEFRLFAVSTSRREAVAAELPAAEIAVSPEALFADPRIDLIVIATPNDTHEPLATAALKAGKAVVVDKPFTLDLASARRLLDLARRKDRLLSVFQNRRWDSDFLTVREAIAEGAVGRVVHFESHFDRFRPKVRDRWREGGGPGSGVWFDLGPHLVDQALQLFGLPQDVTASLGALRDGAKADDWAHVVLDYPRRRVVLNASMLAAGGVPSFTIHGDQGSLVKQMPDAQEAQYVAGLRPGAPGWGQDPDPLQIWDAEGRRATRPALAGDHGLYYAAVAKALRGQAANPTPAHEVLGVMGVLEAAIRSAASGTTIAIETLLAPAERAWPPLTKELP</sequence>
<evidence type="ECO:0000256" key="1">
    <source>
        <dbReference type="ARBA" id="ARBA00010928"/>
    </source>
</evidence>
<evidence type="ECO:0000256" key="2">
    <source>
        <dbReference type="ARBA" id="ARBA00023002"/>
    </source>
</evidence>
<proteinExistence type="inferred from homology"/>
<dbReference type="Gene3D" id="3.40.50.720">
    <property type="entry name" value="NAD(P)-binding Rossmann-like Domain"/>
    <property type="match status" value="1"/>
</dbReference>
<dbReference type="SUPFAM" id="SSF51735">
    <property type="entry name" value="NAD(P)-binding Rossmann-fold domains"/>
    <property type="match status" value="1"/>
</dbReference>
<dbReference type="InterPro" id="IPR036291">
    <property type="entry name" value="NAD(P)-bd_dom_sf"/>
</dbReference>
<accession>A0A975IVC5</accession>
<dbReference type="SUPFAM" id="SSF55347">
    <property type="entry name" value="Glyceraldehyde-3-phosphate dehydrogenase-like, C-terminal domain"/>
    <property type="match status" value="1"/>
</dbReference>
<feature type="domain" description="Gfo/Idh/MocA-like oxidoreductase N-terminal" evidence="3">
    <location>
        <begin position="6"/>
        <end position="121"/>
    </location>
</feature>
<feature type="domain" description="Gfo/Idh/MocA-like oxidoreductase C-terminal" evidence="4">
    <location>
        <begin position="135"/>
        <end position="342"/>
    </location>
</feature>
<dbReference type="AlphaFoldDB" id="A0A975IVC5"/>
<dbReference type="PANTHER" id="PTHR43708:SF5">
    <property type="entry name" value="CONSERVED EXPRESSED OXIDOREDUCTASE (EUROFUNG)-RELATED"/>
    <property type="match status" value="1"/>
</dbReference>
<dbReference type="InterPro" id="IPR000683">
    <property type="entry name" value="Gfo/Idh/MocA-like_OxRdtase_N"/>
</dbReference>
<organism evidence="5 6">
    <name type="scientific">Phenylobacterium montanum</name>
    <dbReference type="NCBI Taxonomy" id="2823693"/>
    <lineage>
        <taxon>Bacteria</taxon>
        <taxon>Pseudomonadati</taxon>
        <taxon>Pseudomonadota</taxon>
        <taxon>Alphaproteobacteria</taxon>
        <taxon>Caulobacterales</taxon>
        <taxon>Caulobacteraceae</taxon>
        <taxon>Phenylobacterium</taxon>
    </lineage>
</organism>
<gene>
    <name evidence="5" type="ORF">KCG34_02070</name>
</gene>
<dbReference type="GO" id="GO:0000166">
    <property type="term" value="F:nucleotide binding"/>
    <property type="evidence" value="ECO:0007669"/>
    <property type="project" value="InterPro"/>
</dbReference>
<protein>
    <submittedName>
        <fullName evidence="5">Oxidoreductase</fullName>
    </submittedName>
</protein>
<dbReference type="PANTHER" id="PTHR43708">
    <property type="entry name" value="CONSERVED EXPRESSED OXIDOREDUCTASE (EUROFUNG)"/>
    <property type="match status" value="1"/>
</dbReference>
<dbReference type="Proteomes" id="UP000676409">
    <property type="component" value="Chromosome"/>
</dbReference>
<keyword evidence="6" id="KW-1185">Reference proteome</keyword>
<comment type="similarity">
    <text evidence="1">Belongs to the Gfo/Idh/MocA family.</text>
</comment>
<name>A0A975IVC5_9CAUL</name>
<dbReference type="KEGG" id="caul:KCG34_02070"/>